<evidence type="ECO:0000259" key="1">
    <source>
        <dbReference type="Pfam" id="PF06985"/>
    </source>
</evidence>
<dbReference type="SUPFAM" id="SSF63724">
    <property type="entry name" value="Cytolysin/lectin"/>
    <property type="match status" value="1"/>
</dbReference>
<keyword evidence="6" id="KW-1185">Reference proteome</keyword>
<dbReference type="InterPro" id="IPR058525">
    <property type="entry name" value="DUF8212"/>
</dbReference>
<dbReference type="Proteomes" id="UP000249757">
    <property type="component" value="Unassembled WGS sequence"/>
</dbReference>
<dbReference type="InterPro" id="IPR009960">
    <property type="entry name" value="Fruit_body_lectin_fun"/>
</dbReference>
<dbReference type="Pfam" id="PF07367">
    <property type="entry name" value="FB_lectin"/>
    <property type="match status" value="1"/>
</dbReference>
<dbReference type="EMBL" id="NQIK02000007">
    <property type="protein sequence ID" value="KAF7568528.1"/>
    <property type="molecule type" value="Genomic_DNA"/>
</dbReference>
<accession>A0A2W1F1Y7</accession>
<evidence type="ECO:0000259" key="2">
    <source>
        <dbReference type="Pfam" id="PF26640"/>
    </source>
</evidence>
<dbReference type="OrthoDB" id="20872at2759"/>
<reference evidence="4" key="2">
    <citation type="submission" date="2021-05" db="EMBL/GenBank/DDBJ databases">
        <authorList>
            <person name="Moolhuijzen P.M."/>
            <person name="Moffat C.S."/>
        </authorList>
    </citation>
    <scope>NUCLEOTIDE SEQUENCE</scope>
    <source>
        <strain evidence="4">86-124</strain>
    </source>
</reference>
<dbReference type="Pfam" id="PF06985">
    <property type="entry name" value="HET"/>
    <property type="match status" value="1"/>
</dbReference>
<evidence type="ECO:0000313" key="6">
    <source>
        <dbReference type="Proteomes" id="UP000249757"/>
    </source>
</evidence>
<organism evidence="3 5">
    <name type="scientific">Pyrenophora tritici-repentis</name>
    <dbReference type="NCBI Taxonomy" id="45151"/>
    <lineage>
        <taxon>Eukaryota</taxon>
        <taxon>Fungi</taxon>
        <taxon>Dikarya</taxon>
        <taxon>Ascomycota</taxon>
        <taxon>Pezizomycotina</taxon>
        <taxon>Dothideomycetes</taxon>
        <taxon>Pleosporomycetidae</taxon>
        <taxon>Pleosporales</taxon>
        <taxon>Pleosporineae</taxon>
        <taxon>Pleosporaceae</taxon>
        <taxon>Pyrenophora</taxon>
    </lineage>
</organism>
<dbReference type="AlphaFoldDB" id="A0A2W1F1Y7"/>
<reference evidence="6" key="4">
    <citation type="journal article" date="2022" name="Microb. Genom.">
        <title>A global pangenome for the wheat fungal pathogen Pyrenophora tritici-repentis and prediction of effector protein structural homology.</title>
        <authorList>
            <person name="Moolhuijzen P.M."/>
            <person name="See P.T."/>
            <person name="Shi G."/>
            <person name="Powell H.R."/>
            <person name="Cockram J."/>
            <person name="Jorgensen L.N."/>
            <person name="Benslimane H."/>
            <person name="Strelkov S.E."/>
            <person name="Turner J."/>
            <person name="Liu Z."/>
            <person name="Moffat C.S."/>
        </authorList>
    </citation>
    <scope>NUCLEOTIDE SEQUENCE [LARGE SCALE GENOMIC DNA]</scope>
</reference>
<proteinExistence type="predicted"/>
<dbReference type="Gene3D" id="2.60.270.20">
    <property type="entry name" value="Cytolysin/lectin"/>
    <property type="match status" value="1"/>
</dbReference>
<dbReference type="InterPro" id="IPR015926">
    <property type="entry name" value="Cytolysin/lectin"/>
</dbReference>
<name>A0A2W1F1Y7_9PLEO</name>
<dbReference type="EMBL" id="NRDI02000013">
    <property type="protein sequence ID" value="KAI1511624.1"/>
    <property type="molecule type" value="Genomic_DNA"/>
</dbReference>
<dbReference type="InterPro" id="IPR010730">
    <property type="entry name" value="HET"/>
</dbReference>
<dbReference type="Proteomes" id="UP000245464">
    <property type="component" value="Chromosome 7"/>
</dbReference>
<evidence type="ECO:0000313" key="3">
    <source>
        <dbReference type="EMBL" id="KAF7568528.1"/>
    </source>
</evidence>
<dbReference type="PANTHER" id="PTHR10622:SF10">
    <property type="entry name" value="HET DOMAIN-CONTAINING PROTEIN"/>
    <property type="match status" value="1"/>
</dbReference>
<evidence type="ECO:0000313" key="5">
    <source>
        <dbReference type="Proteomes" id="UP000245464"/>
    </source>
</evidence>
<sequence length="516" mass="58734">MRLIKLKDNGELVLTNFYKDIPSYAILSHTWGDANDEVTLQEFMDGSGKTKSGYRKIQSCAAQAASEGLQYTWVDTCCIDKTSSAELSEAINSMFNWYQDAIICYGYLSDVDDFWGLDSSRWFKRGWTLQELLAPKMMVFYTRNWNKIDTRLNLAPTISRITRIPPEVFKNDFTGKYSVAQILSWVAGRQTTREEDIAYCLLGLLGVNMPLLYGEGSRAFERLQEEFMKRSTDHTLFTWRGAGTERGPLAQSPEELRDCRGFVEGKQDSTDFSMTNRGLRINLPIVEGKGGSLVAILNCVDAENRRLGIYLKRTRPDVYHRIRCADELPMIDSDEELPTPETLYIVPAAPRTLGRDRWQPNPAEYTFKVDFRSVSLNGFSLQQHYSPVSDNRWNISGSNGGFLEYTAIGSGNYGGLLFNNLETGEEFVVIVGIHNYKTWLDITTIGPSETFEHAVDEYYHFREKHDGNKIACRCEMQWKALDRMRKSLSRGMSASAMIENGESKHQFVVKVSVGKE</sequence>
<feature type="domain" description="DUF8212" evidence="2">
    <location>
        <begin position="218"/>
        <end position="255"/>
    </location>
</feature>
<evidence type="ECO:0000313" key="4">
    <source>
        <dbReference type="EMBL" id="KAI1511624.1"/>
    </source>
</evidence>
<dbReference type="Pfam" id="PF26640">
    <property type="entry name" value="DUF8212"/>
    <property type="match status" value="1"/>
</dbReference>
<dbReference type="PANTHER" id="PTHR10622">
    <property type="entry name" value="HET DOMAIN-CONTAINING PROTEIN"/>
    <property type="match status" value="1"/>
</dbReference>
<feature type="domain" description="Heterokaryon incompatibility" evidence="1">
    <location>
        <begin position="24"/>
        <end position="111"/>
    </location>
</feature>
<protein>
    <submittedName>
        <fullName evidence="3 4">HET domain-containing protein</fullName>
    </submittedName>
</protein>
<comment type="caution">
    <text evidence="3">The sequence shown here is derived from an EMBL/GenBank/DDBJ whole genome shotgun (WGS) entry which is preliminary data.</text>
</comment>
<reference evidence="4" key="3">
    <citation type="journal article" date="2022" name="bioRxiv">
        <title>A global pangenome for the wheat fungal pathogen Pyrenophora tritici-repentis and prediction of effector protein structural homology.</title>
        <authorList>
            <person name="Moolhuijzen P."/>
            <person name="See P.T."/>
            <person name="Shi G."/>
            <person name="Powell H.R."/>
            <person name="Cockram J."/>
            <person name="Jorgensen L.N."/>
            <person name="Benslimane H."/>
            <person name="Strelkov S.E."/>
            <person name="Turner J."/>
            <person name="Liu Z."/>
            <person name="Moffat C.S."/>
        </authorList>
    </citation>
    <scope>NUCLEOTIDE SEQUENCE</scope>
    <source>
        <strain evidence="4">86-124</strain>
    </source>
</reference>
<gene>
    <name evidence="4" type="ORF">Ptr86124_009268</name>
    <name evidence="3" type="ORF">PtrM4_131410</name>
</gene>
<reference evidence="3 5" key="1">
    <citation type="journal article" date="2018" name="BMC Genomics">
        <title>Comparative genomics of the wheat fungal pathogen Pyrenophora tritici-repentis reveals chromosomal variations and genome plasticity.</title>
        <authorList>
            <person name="Moolhuijzen P."/>
            <person name="See P.T."/>
            <person name="Hane J.K."/>
            <person name="Shi G."/>
            <person name="Liu Z."/>
            <person name="Oliver R.P."/>
            <person name="Moffat C.S."/>
        </authorList>
    </citation>
    <scope>NUCLEOTIDE SEQUENCE [LARGE SCALE GENOMIC DNA]</scope>
    <source>
        <strain evidence="3">M4</strain>
    </source>
</reference>